<dbReference type="EMBL" id="JAQQWI010000016">
    <property type="protein sequence ID" value="KAK8008248.1"/>
    <property type="molecule type" value="Genomic_DNA"/>
</dbReference>
<dbReference type="PRINTS" id="PR00475">
    <property type="entry name" value="HEXOKINASE"/>
</dbReference>
<evidence type="ECO:0000256" key="7">
    <source>
        <dbReference type="ARBA" id="ARBA00023152"/>
    </source>
</evidence>
<feature type="domain" description="Hexokinase C-terminal" evidence="10">
    <location>
        <begin position="193"/>
        <end position="453"/>
    </location>
</feature>
<keyword evidence="12" id="KW-1185">Reference proteome</keyword>
<keyword evidence="5 8" id="KW-0418">Kinase</keyword>
<dbReference type="Gene3D" id="3.30.420.40">
    <property type="match status" value="1"/>
</dbReference>
<dbReference type="InterPro" id="IPR019807">
    <property type="entry name" value="Hexokinase_BS"/>
</dbReference>
<evidence type="ECO:0000259" key="10">
    <source>
        <dbReference type="Pfam" id="PF03727"/>
    </source>
</evidence>
<dbReference type="InterPro" id="IPR022673">
    <property type="entry name" value="Hexokinase_C"/>
</dbReference>
<comment type="pathway">
    <text evidence="1">Carbohydrate degradation; glycolysis; D-glyceraldehyde 3-phosphate and glycerone phosphate from D-glucose: step 1/4.</text>
</comment>
<evidence type="ECO:0000256" key="6">
    <source>
        <dbReference type="ARBA" id="ARBA00022840"/>
    </source>
</evidence>
<name>A0ABR1RCE5_9PEZI</name>
<dbReference type="InterPro" id="IPR043129">
    <property type="entry name" value="ATPase_NBD"/>
</dbReference>
<dbReference type="PANTHER" id="PTHR19443:SF30">
    <property type="entry name" value="GLUCOKINASE-1-RELATED"/>
    <property type="match status" value="1"/>
</dbReference>
<dbReference type="Proteomes" id="UP001396898">
    <property type="component" value="Unassembled WGS sequence"/>
</dbReference>
<evidence type="ECO:0000313" key="12">
    <source>
        <dbReference type="Proteomes" id="UP001396898"/>
    </source>
</evidence>
<evidence type="ECO:0000256" key="5">
    <source>
        <dbReference type="ARBA" id="ARBA00022777"/>
    </source>
</evidence>
<comment type="similarity">
    <text evidence="2 8">Belongs to the hexokinase family.</text>
</comment>
<reference evidence="11 12" key="1">
    <citation type="submission" date="2023-01" db="EMBL/GenBank/DDBJ databases">
        <title>Analysis of 21 Apiospora genomes using comparative genomics revels a genus with tremendous synthesis potential of carbohydrate active enzymes and secondary metabolites.</title>
        <authorList>
            <person name="Sorensen T."/>
        </authorList>
    </citation>
    <scope>NUCLEOTIDE SEQUENCE [LARGE SCALE GENOMIC DNA]</scope>
    <source>
        <strain evidence="11 12">CBS 20057</strain>
    </source>
</reference>
<keyword evidence="6 8" id="KW-0067">ATP-binding</keyword>
<dbReference type="SUPFAM" id="SSF53067">
    <property type="entry name" value="Actin-like ATPase domain"/>
    <property type="match status" value="2"/>
</dbReference>
<dbReference type="InterPro" id="IPR022672">
    <property type="entry name" value="Hexokinase_N"/>
</dbReference>
<dbReference type="PANTHER" id="PTHR19443">
    <property type="entry name" value="HEXOKINASE"/>
    <property type="match status" value="1"/>
</dbReference>
<keyword evidence="7 8" id="KW-0324">Glycolysis</keyword>
<dbReference type="InterPro" id="IPR001312">
    <property type="entry name" value="Hexokinase"/>
</dbReference>
<sequence>MAYALLDHAQRLAETFELSDKDIQRCSEAFIDELTLGVDLGGTNLRVCSVELHGDTTSTVLQWKLPVPPYIMVCDKAERLFSFIANSVRDFLGAHHPSHLGAAKSDSNTPRMSLGFTFSFPAYQAALDSGILLRWTKGFDIPDAVNQDVCILLQKELDVLQLPVKVTALVNDAVGTIMARAYSLPPSHVRPTVGAIFGTGTNGVYLQALNEVTKPIELFDKTKAPCMFTSTEWGSFDNQLAVLPVTPYDTELDNFSVNPGDQMFEKRVSGMFLGELLRLAVLDMCSRKGLRVFGGFPLHDTALGRRWSVDSSIISVAEADSSTALVVLRHKISHTFGIPEEHVTTADAEAVKLIAHGIGTRAARLSGMAVGSVITQGRLLDGNGVAAGDAGGQGGSRVDVAVDGSVIEHYAGFEAGMRSSLKVLDGIGEAGERSITIGHAQKGSSVGAAIVALLASEDG</sequence>
<evidence type="ECO:0000256" key="2">
    <source>
        <dbReference type="ARBA" id="ARBA00009225"/>
    </source>
</evidence>
<dbReference type="Pfam" id="PF03727">
    <property type="entry name" value="Hexokinase_2"/>
    <property type="match status" value="1"/>
</dbReference>
<accession>A0ABR1RCE5</accession>
<evidence type="ECO:0000259" key="9">
    <source>
        <dbReference type="Pfam" id="PF00349"/>
    </source>
</evidence>
<keyword evidence="4 8" id="KW-0547">Nucleotide-binding</keyword>
<protein>
    <recommendedName>
        <fullName evidence="8">Phosphotransferase</fullName>
        <ecNumber evidence="8">2.7.1.-</ecNumber>
    </recommendedName>
</protein>
<evidence type="ECO:0000256" key="4">
    <source>
        <dbReference type="ARBA" id="ARBA00022741"/>
    </source>
</evidence>
<organism evidence="11 12">
    <name type="scientific">Apiospora marii</name>
    <dbReference type="NCBI Taxonomy" id="335849"/>
    <lineage>
        <taxon>Eukaryota</taxon>
        <taxon>Fungi</taxon>
        <taxon>Dikarya</taxon>
        <taxon>Ascomycota</taxon>
        <taxon>Pezizomycotina</taxon>
        <taxon>Sordariomycetes</taxon>
        <taxon>Xylariomycetidae</taxon>
        <taxon>Amphisphaeriales</taxon>
        <taxon>Apiosporaceae</taxon>
        <taxon>Apiospora</taxon>
    </lineage>
</organism>
<evidence type="ECO:0000256" key="3">
    <source>
        <dbReference type="ARBA" id="ARBA00022679"/>
    </source>
</evidence>
<dbReference type="Pfam" id="PF00349">
    <property type="entry name" value="Hexokinase_1"/>
    <property type="match status" value="1"/>
</dbReference>
<dbReference type="Gene3D" id="3.40.367.20">
    <property type="match status" value="1"/>
</dbReference>
<dbReference type="PROSITE" id="PS00378">
    <property type="entry name" value="HEXOKINASE_1"/>
    <property type="match status" value="1"/>
</dbReference>
<evidence type="ECO:0000313" key="11">
    <source>
        <dbReference type="EMBL" id="KAK8008248.1"/>
    </source>
</evidence>
<proteinExistence type="inferred from homology"/>
<dbReference type="PROSITE" id="PS51748">
    <property type="entry name" value="HEXOKINASE_2"/>
    <property type="match status" value="1"/>
</dbReference>
<feature type="domain" description="Hexokinase N-terminal" evidence="9">
    <location>
        <begin position="36"/>
        <end position="182"/>
    </location>
</feature>
<evidence type="ECO:0000256" key="8">
    <source>
        <dbReference type="RuleBase" id="RU362007"/>
    </source>
</evidence>
<comment type="caution">
    <text evidence="11">The sequence shown here is derived from an EMBL/GenBank/DDBJ whole genome shotgun (WGS) entry which is preliminary data.</text>
</comment>
<gene>
    <name evidence="11" type="ORF">PG991_010799</name>
</gene>
<evidence type="ECO:0000256" key="1">
    <source>
        <dbReference type="ARBA" id="ARBA00004888"/>
    </source>
</evidence>
<dbReference type="EC" id="2.7.1.-" evidence="8"/>
<keyword evidence="3 8" id="KW-0808">Transferase</keyword>